<sequence>MVSATAYNVAAKSARPAGKPPQSERPLFFRSDPALMEQFISNLYSPNVPANMLAIRYFVIENNLLDLGGRDFANAFFYLTNERALAFNAPLICCTVSFLRNLLGMFFAKIEFNNHGVAKNLVVDFFKMLNACAMQHCPQMVPMKVDPALAKKPFFH</sequence>
<keyword evidence="1" id="KW-1185">Reference proteome</keyword>
<reference evidence="2" key="1">
    <citation type="submission" date="2016-11" db="UniProtKB">
        <authorList>
            <consortium name="WormBaseParasite"/>
        </authorList>
    </citation>
    <scope>IDENTIFICATION</scope>
</reference>
<evidence type="ECO:0000313" key="1">
    <source>
        <dbReference type="Proteomes" id="UP000095287"/>
    </source>
</evidence>
<evidence type="ECO:0000313" key="2">
    <source>
        <dbReference type="WBParaSite" id="L893_g20983.t2"/>
    </source>
</evidence>
<dbReference type="AlphaFoldDB" id="A0A1I7YYI0"/>
<dbReference type="Proteomes" id="UP000095287">
    <property type="component" value="Unplaced"/>
</dbReference>
<organism evidence="1 2">
    <name type="scientific">Steinernema glaseri</name>
    <dbReference type="NCBI Taxonomy" id="37863"/>
    <lineage>
        <taxon>Eukaryota</taxon>
        <taxon>Metazoa</taxon>
        <taxon>Ecdysozoa</taxon>
        <taxon>Nematoda</taxon>
        <taxon>Chromadorea</taxon>
        <taxon>Rhabditida</taxon>
        <taxon>Tylenchina</taxon>
        <taxon>Panagrolaimomorpha</taxon>
        <taxon>Strongyloidoidea</taxon>
        <taxon>Steinernematidae</taxon>
        <taxon>Steinernema</taxon>
    </lineage>
</organism>
<protein>
    <submittedName>
        <fullName evidence="2">DSPn domain-containing protein</fullName>
    </submittedName>
</protein>
<dbReference type="WBParaSite" id="L893_g20983.t2">
    <property type="protein sequence ID" value="L893_g20983.t2"/>
    <property type="gene ID" value="L893_g20983"/>
</dbReference>
<name>A0A1I7YYI0_9BILA</name>
<proteinExistence type="predicted"/>
<accession>A0A1I7YYI0</accession>